<protein>
    <submittedName>
        <fullName evidence="1">Uncharacterized protein</fullName>
    </submittedName>
</protein>
<evidence type="ECO:0000313" key="1">
    <source>
        <dbReference type="EMBL" id="KAG1777142.1"/>
    </source>
</evidence>
<dbReference type="AlphaFoldDB" id="A0A9P6ZUZ0"/>
<sequence length="112" mass="13175">MYVKYIIDKTIELVTYHSPEEVDIINFNSREMVPTCHVPIMVHNKLRELLIVLELIQLSHDFNILYEKVPSRDHKYLNVDLTRVEKRGLFKGDWNINNNGKGLLLSPEDLVE</sequence>
<accession>A0A9P6ZUZ0</accession>
<reference evidence="1" key="1">
    <citation type="journal article" date="2020" name="New Phytol.">
        <title>Comparative genomics reveals dynamic genome evolution in host specialist ectomycorrhizal fungi.</title>
        <authorList>
            <person name="Lofgren L.A."/>
            <person name="Nguyen N.H."/>
            <person name="Vilgalys R."/>
            <person name="Ruytinx J."/>
            <person name="Liao H.L."/>
            <person name="Branco S."/>
            <person name="Kuo A."/>
            <person name="LaButti K."/>
            <person name="Lipzen A."/>
            <person name="Andreopoulos W."/>
            <person name="Pangilinan J."/>
            <person name="Riley R."/>
            <person name="Hundley H."/>
            <person name="Na H."/>
            <person name="Barry K."/>
            <person name="Grigoriev I.V."/>
            <person name="Stajich J.E."/>
            <person name="Kennedy P.G."/>
        </authorList>
    </citation>
    <scope>NUCLEOTIDE SEQUENCE</scope>
    <source>
        <strain evidence="1">DOB743</strain>
    </source>
</reference>
<gene>
    <name evidence="1" type="ORF">EV702DRAFT_1045534</name>
</gene>
<proteinExistence type="predicted"/>
<evidence type="ECO:0000313" key="2">
    <source>
        <dbReference type="Proteomes" id="UP000714275"/>
    </source>
</evidence>
<dbReference type="Proteomes" id="UP000714275">
    <property type="component" value="Unassembled WGS sequence"/>
</dbReference>
<dbReference type="OrthoDB" id="2662959at2759"/>
<organism evidence="1 2">
    <name type="scientific">Suillus placidus</name>
    <dbReference type="NCBI Taxonomy" id="48579"/>
    <lineage>
        <taxon>Eukaryota</taxon>
        <taxon>Fungi</taxon>
        <taxon>Dikarya</taxon>
        <taxon>Basidiomycota</taxon>
        <taxon>Agaricomycotina</taxon>
        <taxon>Agaricomycetes</taxon>
        <taxon>Agaricomycetidae</taxon>
        <taxon>Boletales</taxon>
        <taxon>Suillineae</taxon>
        <taxon>Suillaceae</taxon>
        <taxon>Suillus</taxon>
    </lineage>
</organism>
<name>A0A9P6ZUZ0_9AGAM</name>
<dbReference type="EMBL" id="JABBWD010000022">
    <property type="protein sequence ID" value="KAG1777142.1"/>
    <property type="molecule type" value="Genomic_DNA"/>
</dbReference>
<keyword evidence="2" id="KW-1185">Reference proteome</keyword>
<comment type="caution">
    <text evidence="1">The sequence shown here is derived from an EMBL/GenBank/DDBJ whole genome shotgun (WGS) entry which is preliminary data.</text>
</comment>